<evidence type="ECO:0000256" key="5">
    <source>
        <dbReference type="ARBA" id="ARBA00022679"/>
    </source>
</evidence>
<evidence type="ECO:0000259" key="21">
    <source>
        <dbReference type="PROSITE" id="PS50089"/>
    </source>
</evidence>
<comment type="subunit">
    <text evidence="15">Interacts with INCA1. Interacts with TMEM43, ENDOD1, TMEM33 and TMED1 to form a complex capable of modulating innate immune signaling through the cGAS-STING pathway. Interacts with UBE2J1; this interaction is important for SQSTM1 ubiquitination.</text>
</comment>
<feature type="compositionally biased region" description="Polar residues" evidence="19">
    <location>
        <begin position="330"/>
        <end position="341"/>
    </location>
</feature>
<dbReference type="PROSITE" id="PS50089">
    <property type="entry name" value="ZF_RING_2"/>
    <property type="match status" value="1"/>
</dbReference>
<evidence type="ECO:0000256" key="12">
    <source>
        <dbReference type="ARBA" id="ARBA00022989"/>
    </source>
</evidence>
<protein>
    <recommendedName>
        <fullName evidence="16">E3 ubiquitin-protein ligase RNF26</fullName>
        <ecNumber evidence="4">2.3.2.27</ecNumber>
    </recommendedName>
    <alternativeName>
        <fullName evidence="17">RING finger protein 26</fullName>
    </alternativeName>
</protein>
<feature type="transmembrane region" description="Helical" evidence="20">
    <location>
        <begin position="81"/>
        <end position="103"/>
    </location>
</feature>
<dbReference type="GO" id="GO:0006511">
    <property type="term" value="P:ubiquitin-dependent protein catabolic process"/>
    <property type="evidence" value="ECO:0007669"/>
    <property type="project" value="TreeGrafter"/>
</dbReference>
<dbReference type="EC" id="2.3.2.27" evidence="4"/>
<sequence>MFCCFIVGSVHIVANMVRSFVASLESFKVIGHLSSHLVLRSREIVHKGVINLILSGQSVLRQTCDVCTIIMSLVAYFINSFVNMCLIGTQNLFSVALALWDAIMGPFLRFTELTAAFLSHISSSAIAMAILFWTPCQLVFEFLLSTIKIFVNIFLLNLYGLILLLLIITVSVLLVNPVLTWRIVDLVSRYFTTLPSLQRFWRNVQRLHRMVLLSFQVIISSDIWHRLAAAALRRGNWNAAANAGHQAARATVNQERQIAPTVNLGISAGNQVVPAIQNRHQTPLATNQGQQVGPRGRNSPDQHTNLQSSSSRDAAALICQNIQEPGERPGTSQEKSPTNCPNIKKDLDPAHNPWKLLKEQEERKMCVICQDHTKTVLLLPCRHLCLCCDCTKILLQQPIYQRNCPLCRQMILQTLNVYL</sequence>
<evidence type="ECO:0000256" key="15">
    <source>
        <dbReference type="ARBA" id="ARBA00063040"/>
    </source>
</evidence>
<dbReference type="Proteomes" id="UP001066276">
    <property type="component" value="Chromosome 3_2"/>
</dbReference>
<keyword evidence="11" id="KW-0862">Zinc</keyword>
<keyword evidence="9" id="KW-0833">Ubl conjugation pathway</keyword>
<feature type="transmembrane region" description="Helical" evidence="20">
    <location>
        <begin position="115"/>
        <end position="133"/>
    </location>
</feature>
<keyword evidence="8 18" id="KW-0863">Zinc-finger</keyword>
<comment type="catalytic activity">
    <reaction evidence="1">
        <text>S-ubiquitinyl-[E2 ubiquitin-conjugating enzyme]-L-cysteine + [acceptor protein]-L-lysine = [E2 ubiquitin-conjugating enzyme]-L-cysteine + N(6)-ubiquitinyl-[acceptor protein]-L-lysine.</text>
        <dbReference type="EC" id="2.3.2.27"/>
    </reaction>
</comment>
<feature type="region of interest" description="Disordered" evidence="19">
    <location>
        <begin position="283"/>
        <end position="309"/>
    </location>
</feature>
<evidence type="ECO:0000256" key="20">
    <source>
        <dbReference type="SAM" id="Phobius"/>
    </source>
</evidence>
<dbReference type="GO" id="GO:0008270">
    <property type="term" value="F:zinc ion binding"/>
    <property type="evidence" value="ECO:0007669"/>
    <property type="project" value="UniProtKB-KW"/>
</dbReference>
<dbReference type="InterPro" id="IPR013083">
    <property type="entry name" value="Znf_RING/FYVE/PHD"/>
</dbReference>
<comment type="caution">
    <text evidence="22">The sequence shown here is derived from an EMBL/GenBank/DDBJ whole genome shotgun (WGS) entry which is preliminary data.</text>
</comment>
<evidence type="ECO:0000256" key="19">
    <source>
        <dbReference type="SAM" id="MobiDB-lite"/>
    </source>
</evidence>
<evidence type="ECO:0000256" key="1">
    <source>
        <dbReference type="ARBA" id="ARBA00000900"/>
    </source>
</evidence>
<evidence type="ECO:0000256" key="3">
    <source>
        <dbReference type="ARBA" id="ARBA00004906"/>
    </source>
</evidence>
<evidence type="ECO:0000256" key="4">
    <source>
        <dbReference type="ARBA" id="ARBA00012483"/>
    </source>
</evidence>
<evidence type="ECO:0000256" key="18">
    <source>
        <dbReference type="PROSITE-ProRule" id="PRU00175"/>
    </source>
</evidence>
<dbReference type="InterPro" id="IPR040089">
    <property type="entry name" value="RNF26_mRING-HC-C3HC5"/>
</dbReference>
<comment type="subcellular location">
    <subcellularLocation>
        <location evidence="2">Endoplasmic reticulum membrane</location>
        <topology evidence="2">Multi-pass membrane protein</topology>
    </subcellularLocation>
</comment>
<dbReference type="AlphaFoldDB" id="A0AAV7TW05"/>
<dbReference type="CDD" id="cd16788">
    <property type="entry name" value="mRING-HC-C3HC5_RNF26"/>
    <property type="match status" value="1"/>
</dbReference>
<evidence type="ECO:0000256" key="2">
    <source>
        <dbReference type="ARBA" id="ARBA00004477"/>
    </source>
</evidence>
<keyword evidence="12 20" id="KW-1133">Transmembrane helix</keyword>
<evidence type="ECO:0000256" key="14">
    <source>
        <dbReference type="ARBA" id="ARBA00057605"/>
    </source>
</evidence>
<organism evidence="22 23">
    <name type="scientific">Pleurodeles waltl</name>
    <name type="common">Iberian ribbed newt</name>
    <dbReference type="NCBI Taxonomy" id="8319"/>
    <lineage>
        <taxon>Eukaryota</taxon>
        <taxon>Metazoa</taxon>
        <taxon>Chordata</taxon>
        <taxon>Craniata</taxon>
        <taxon>Vertebrata</taxon>
        <taxon>Euteleostomi</taxon>
        <taxon>Amphibia</taxon>
        <taxon>Batrachia</taxon>
        <taxon>Caudata</taxon>
        <taxon>Salamandroidea</taxon>
        <taxon>Salamandridae</taxon>
        <taxon>Pleurodelinae</taxon>
        <taxon>Pleurodeles</taxon>
    </lineage>
</organism>
<dbReference type="Pfam" id="PF13920">
    <property type="entry name" value="zf-C3HC4_3"/>
    <property type="match status" value="1"/>
</dbReference>
<name>A0AAV7TW05_PLEWA</name>
<dbReference type="PANTHER" id="PTHR22696:SF1">
    <property type="entry name" value="E3 UBIQUITIN-PROTEIN LIGASE RNF26"/>
    <property type="match status" value="1"/>
</dbReference>
<dbReference type="GO" id="GO:0016567">
    <property type="term" value="P:protein ubiquitination"/>
    <property type="evidence" value="ECO:0007669"/>
    <property type="project" value="TreeGrafter"/>
</dbReference>
<dbReference type="FunFam" id="3.30.40.10:FF:000387">
    <property type="entry name" value="RING finger protein 26"/>
    <property type="match status" value="1"/>
</dbReference>
<keyword evidence="7" id="KW-0479">Metal-binding</keyword>
<dbReference type="GO" id="GO:0005789">
    <property type="term" value="C:endoplasmic reticulum membrane"/>
    <property type="evidence" value="ECO:0007669"/>
    <property type="project" value="UniProtKB-SubCell"/>
</dbReference>
<evidence type="ECO:0000256" key="16">
    <source>
        <dbReference type="ARBA" id="ARBA00067352"/>
    </source>
</evidence>
<keyword evidence="5" id="KW-0808">Transferase</keyword>
<keyword evidence="23" id="KW-1185">Reference proteome</keyword>
<comment type="pathway">
    <text evidence="3">Protein modification; protein ubiquitination.</text>
</comment>
<keyword evidence="13 20" id="KW-0472">Membrane</keyword>
<keyword evidence="10" id="KW-0256">Endoplasmic reticulum</keyword>
<dbReference type="EMBL" id="JANPWB010000006">
    <property type="protein sequence ID" value="KAJ1180643.1"/>
    <property type="molecule type" value="Genomic_DNA"/>
</dbReference>
<gene>
    <name evidence="22" type="ORF">NDU88_005863</name>
</gene>
<feature type="compositionally biased region" description="Polar residues" evidence="19">
    <location>
        <begin position="299"/>
        <end position="309"/>
    </location>
</feature>
<accession>A0AAV7TW05</accession>
<evidence type="ECO:0000313" key="23">
    <source>
        <dbReference type="Proteomes" id="UP001066276"/>
    </source>
</evidence>
<evidence type="ECO:0000256" key="10">
    <source>
        <dbReference type="ARBA" id="ARBA00022824"/>
    </source>
</evidence>
<evidence type="ECO:0000256" key="13">
    <source>
        <dbReference type="ARBA" id="ARBA00023136"/>
    </source>
</evidence>
<evidence type="ECO:0000256" key="6">
    <source>
        <dbReference type="ARBA" id="ARBA00022692"/>
    </source>
</evidence>
<proteinExistence type="predicted"/>
<evidence type="ECO:0000256" key="9">
    <source>
        <dbReference type="ARBA" id="ARBA00022786"/>
    </source>
</evidence>
<dbReference type="Gene3D" id="3.30.40.10">
    <property type="entry name" value="Zinc/RING finger domain, C3HC4 (zinc finger)"/>
    <property type="match status" value="1"/>
</dbReference>
<evidence type="ECO:0000256" key="11">
    <source>
        <dbReference type="ARBA" id="ARBA00022833"/>
    </source>
</evidence>
<feature type="domain" description="RING-type" evidence="21">
    <location>
        <begin position="366"/>
        <end position="408"/>
    </location>
</feature>
<evidence type="ECO:0000313" key="22">
    <source>
        <dbReference type="EMBL" id="KAJ1180643.1"/>
    </source>
</evidence>
<feature type="transmembrane region" description="Helical" evidence="20">
    <location>
        <begin position="153"/>
        <end position="179"/>
    </location>
</feature>
<evidence type="ECO:0000256" key="7">
    <source>
        <dbReference type="ARBA" id="ARBA00022723"/>
    </source>
</evidence>
<dbReference type="GO" id="GO:0061630">
    <property type="term" value="F:ubiquitin protein ligase activity"/>
    <property type="evidence" value="ECO:0007669"/>
    <property type="project" value="UniProtKB-EC"/>
</dbReference>
<dbReference type="InterPro" id="IPR001841">
    <property type="entry name" value="Znf_RING"/>
</dbReference>
<dbReference type="SUPFAM" id="SSF57850">
    <property type="entry name" value="RING/U-box"/>
    <property type="match status" value="1"/>
</dbReference>
<keyword evidence="6 20" id="KW-0812">Transmembrane</keyword>
<feature type="region of interest" description="Disordered" evidence="19">
    <location>
        <begin position="324"/>
        <end position="347"/>
    </location>
</feature>
<evidence type="ECO:0000256" key="8">
    <source>
        <dbReference type="ARBA" id="ARBA00022771"/>
    </source>
</evidence>
<reference evidence="22" key="1">
    <citation type="journal article" date="2022" name="bioRxiv">
        <title>Sequencing and chromosome-scale assembly of the giantPleurodeles waltlgenome.</title>
        <authorList>
            <person name="Brown T."/>
            <person name="Elewa A."/>
            <person name="Iarovenko S."/>
            <person name="Subramanian E."/>
            <person name="Araus A.J."/>
            <person name="Petzold A."/>
            <person name="Susuki M."/>
            <person name="Suzuki K.-i.T."/>
            <person name="Hayashi T."/>
            <person name="Toyoda A."/>
            <person name="Oliveira C."/>
            <person name="Osipova E."/>
            <person name="Leigh N.D."/>
            <person name="Simon A."/>
            <person name="Yun M.H."/>
        </authorList>
    </citation>
    <scope>NUCLEOTIDE SEQUENCE</scope>
    <source>
        <strain evidence="22">20211129_DDA</strain>
        <tissue evidence="22">Liver</tissue>
    </source>
</reference>
<evidence type="ECO:0000256" key="17">
    <source>
        <dbReference type="ARBA" id="ARBA00075536"/>
    </source>
</evidence>
<comment type="function">
    <text evidence="14">E3 ubiquitin-protein ligase that plays a key role in endosome organization by retaining vesicles in the perinuclear cloud. Acts as a platform for perinuclear positioning of the endosomal system by mediating ubiquitination of SQSTM1 through interaction with the ubiquitin conjugating enzyme UBE2J1. Ubiquitinated SQSTM1 attracts specific vesicle-associated adapters, forming a molecular bridge that restrains cognate vesicles in the perinuclear region and organizes the endosomal pathway for efficient cargo transport. Also acts as a regulator of type I interferon production in response to viral infection by mediating the formation of 'Lys-11'-linked polyubiquitin chains on TMEM173/STING, leading to stabilize TMEM173/STING. Also required to limit type I interferon response by promoting autophagic degradation of IRF3.</text>
</comment>
<dbReference type="PANTHER" id="PTHR22696">
    <property type="entry name" value="E3 UBIQUITIN-PROTEIN LIGASE RNF26"/>
    <property type="match status" value="1"/>
</dbReference>